<evidence type="ECO:0000256" key="2">
    <source>
        <dbReference type="SAM" id="SignalP"/>
    </source>
</evidence>
<dbReference type="EMBL" id="CP097505">
    <property type="protein sequence ID" value="URD92939.1"/>
    <property type="molecule type" value="Genomic_DNA"/>
</dbReference>
<dbReference type="CDD" id="cd00371">
    <property type="entry name" value="HMA"/>
    <property type="match status" value="1"/>
</dbReference>
<dbReference type="PANTHER" id="PTHR22814:SF351">
    <property type="entry name" value="HEAVY METAL-ASSOCIATED ISOPRENYLATED PLANT PROTEIN 28"/>
    <property type="match status" value="1"/>
</dbReference>
<feature type="signal peptide" evidence="2">
    <location>
        <begin position="1"/>
        <end position="26"/>
    </location>
</feature>
<dbReference type="GO" id="GO:0046872">
    <property type="term" value="F:metal ion binding"/>
    <property type="evidence" value="ECO:0007669"/>
    <property type="project" value="UniProtKB-KW"/>
</dbReference>
<feature type="domain" description="HMA" evidence="3">
    <location>
        <begin position="33"/>
        <end position="96"/>
    </location>
</feature>
<organism evidence="4 5">
    <name type="scientific">Musa troglodytarum</name>
    <name type="common">fe'i banana</name>
    <dbReference type="NCBI Taxonomy" id="320322"/>
    <lineage>
        <taxon>Eukaryota</taxon>
        <taxon>Viridiplantae</taxon>
        <taxon>Streptophyta</taxon>
        <taxon>Embryophyta</taxon>
        <taxon>Tracheophyta</taxon>
        <taxon>Spermatophyta</taxon>
        <taxon>Magnoliopsida</taxon>
        <taxon>Liliopsida</taxon>
        <taxon>Zingiberales</taxon>
        <taxon>Musaceae</taxon>
        <taxon>Musa</taxon>
    </lineage>
</organism>
<dbReference type="PANTHER" id="PTHR22814">
    <property type="entry name" value="COPPER TRANSPORT PROTEIN ATOX1-RELATED"/>
    <property type="match status" value="1"/>
</dbReference>
<sequence length="174" mass="19741">MTVSHLMTLSLSLSLSLLYFWSHNVGRRNVFSSQIVEMCVHMDCAGCESKIRKALQKLEGVDNVEIDMGSQKVTVTGYVDQKKVLKAVRRTGRRAVLWPYQYSAEQNHTFNHQYHQHHPALAQPGVSGPSSSYNYYKHGYDDSRMHGYYQQSAMTGNRTGDIFSDENPNACSVM</sequence>
<gene>
    <name evidence="4" type="ORF">MUK42_01628</name>
</gene>
<proteinExistence type="predicted"/>
<evidence type="ECO:0000256" key="1">
    <source>
        <dbReference type="ARBA" id="ARBA00022723"/>
    </source>
</evidence>
<feature type="chain" id="PRO_5038694763" evidence="2">
    <location>
        <begin position="27"/>
        <end position="174"/>
    </location>
</feature>
<dbReference type="SUPFAM" id="SSF55008">
    <property type="entry name" value="HMA, heavy metal-associated domain"/>
    <property type="match status" value="1"/>
</dbReference>
<keyword evidence="2" id="KW-0732">Signal</keyword>
<dbReference type="Gene3D" id="3.30.70.100">
    <property type="match status" value="1"/>
</dbReference>
<dbReference type="InterPro" id="IPR036163">
    <property type="entry name" value="HMA_dom_sf"/>
</dbReference>
<dbReference type="InterPro" id="IPR006121">
    <property type="entry name" value="HMA_dom"/>
</dbReference>
<accession>A0A9E7JUG2</accession>
<dbReference type="AlphaFoldDB" id="A0A9E7JUG2"/>
<protein>
    <submittedName>
        <fullName evidence="4">Heavy-metal-associated domain</fullName>
    </submittedName>
</protein>
<dbReference type="Pfam" id="PF00403">
    <property type="entry name" value="HMA"/>
    <property type="match status" value="1"/>
</dbReference>
<keyword evidence="1" id="KW-0479">Metal-binding</keyword>
<evidence type="ECO:0000313" key="4">
    <source>
        <dbReference type="EMBL" id="URD92939.1"/>
    </source>
</evidence>
<name>A0A9E7JUG2_9LILI</name>
<evidence type="ECO:0000313" key="5">
    <source>
        <dbReference type="Proteomes" id="UP001055439"/>
    </source>
</evidence>
<keyword evidence="5" id="KW-1185">Reference proteome</keyword>
<reference evidence="4" key="1">
    <citation type="submission" date="2022-05" db="EMBL/GenBank/DDBJ databases">
        <title>The Musa troglodytarum L. genome provides insights into the mechanism of non-climacteric behaviour and enrichment of carotenoids.</title>
        <authorList>
            <person name="Wang J."/>
        </authorList>
    </citation>
    <scope>NUCLEOTIDE SEQUENCE</scope>
    <source>
        <tissue evidence="4">Leaf</tissue>
    </source>
</reference>
<dbReference type="Proteomes" id="UP001055439">
    <property type="component" value="Chromosome 3"/>
</dbReference>
<dbReference type="PROSITE" id="PS50846">
    <property type="entry name" value="HMA_2"/>
    <property type="match status" value="1"/>
</dbReference>
<dbReference type="OrthoDB" id="689350at2759"/>
<evidence type="ECO:0000259" key="3">
    <source>
        <dbReference type="PROSITE" id="PS50846"/>
    </source>
</evidence>